<comment type="similarity">
    <text evidence="4 14">Belongs to the cytochrome P450 family.</text>
</comment>
<dbReference type="Gene3D" id="1.10.630.10">
    <property type="entry name" value="Cytochrome P450"/>
    <property type="match status" value="2"/>
</dbReference>
<keyword evidence="8" id="KW-0492">Microsome</keyword>
<evidence type="ECO:0000256" key="4">
    <source>
        <dbReference type="ARBA" id="ARBA00010617"/>
    </source>
</evidence>
<keyword evidence="16" id="KW-1185">Reference proteome</keyword>
<dbReference type="OrthoDB" id="2789670at2759"/>
<dbReference type="PRINTS" id="PR00385">
    <property type="entry name" value="P450"/>
</dbReference>
<evidence type="ECO:0000256" key="1">
    <source>
        <dbReference type="ARBA" id="ARBA00001971"/>
    </source>
</evidence>
<gene>
    <name evidence="15" type="ORF">FWK35_00015659</name>
</gene>
<dbReference type="InterPro" id="IPR002402">
    <property type="entry name" value="Cyt_P450_E_grp-II"/>
</dbReference>
<dbReference type="InterPro" id="IPR036396">
    <property type="entry name" value="Cyt_P450_sf"/>
</dbReference>
<dbReference type="PANTHER" id="PTHR24292">
    <property type="entry name" value="CYTOCHROME P450"/>
    <property type="match status" value="1"/>
</dbReference>
<comment type="subcellular location">
    <subcellularLocation>
        <location evidence="3">Endoplasmic reticulum membrane</location>
        <topology evidence="3">Peripheral membrane protein</topology>
    </subcellularLocation>
    <subcellularLocation>
        <location evidence="2">Microsome membrane</location>
        <topology evidence="2">Peripheral membrane protein</topology>
    </subcellularLocation>
</comment>
<evidence type="ECO:0000256" key="2">
    <source>
        <dbReference type="ARBA" id="ARBA00004174"/>
    </source>
</evidence>
<keyword evidence="12" id="KW-0472">Membrane</keyword>
<evidence type="ECO:0000256" key="11">
    <source>
        <dbReference type="ARBA" id="ARBA00023033"/>
    </source>
</evidence>
<proteinExistence type="inferred from homology"/>
<dbReference type="AlphaFoldDB" id="A0A6G0ZFF5"/>
<dbReference type="GO" id="GO:0020037">
    <property type="term" value="F:heme binding"/>
    <property type="evidence" value="ECO:0007669"/>
    <property type="project" value="InterPro"/>
</dbReference>
<evidence type="ECO:0000313" key="15">
    <source>
        <dbReference type="EMBL" id="KAF0769200.1"/>
    </source>
</evidence>
<evidence type="ECO:0000256" key="5">
    <source>
        <dbReference type="ARBA" id="ARBA00022617"/>
    </source>
</evidence>
<comment type="cofactor">
    <cofactor evidence="1 13">
        <name>heme</name>
        <dbReference type="ChEBI" id="CHEBI:30413"/>
    </cofactor>
</comment>
<dbReference type="SUPFAM" id="SSF48264">
    <property type="entry name" value="Cytochrome P450"/>
    <property type="match status" value="1"/>
</dbReference>
<evidence type="ECO:0000256" key="7">
    <source>
        <dbReference type="ARBA" id="ARBA00022824"/>
    </source>
</evidence>
<keyword evidence="5 13" id="KW-0349">Heme</keyword>
<dbReference type="PRINTS" id="PR00464">
    <property type="entry name" value="EP450II"/>
</dbReference>
<dbReference type="CDD" id="cd11056">
    <property type="entry name" value="CYP6-like"/>
    <property type="match status" value="1"/>
</dbReference>
<evidence type="ECO:0000256" key="12">
    <source>
        <dbReference type="ARBA" id="ARBA00023136"/>
    </source>
</evidence>
<dbReference type="GO" id="GO:0004497">
    <property type="term" value="F:monooxygenase activity"/>
    <property type="evidence" value="ECO:0007669"/>
    <property type="project" value="UniProtKB-KW"/>
</dbReference>
<keyword evidence="7" id="KW-0256">Endoplasmic reticulum</keyword>
<feature type="binding site" description="axial binding residue" evidence="13">
    <location>
        <position position="326"/>
    </location>
    <ligand>
        <name>heme</name>
        <dbReference type="ChEBI" id="CHEBI:30413"/>
    </ligand>
    <ligandPart>
        <name>Fe</name>
        <dbReference type="ChEBI" id="CHEBI:18248"/>
    </ligandPart>
</feature>
<evidence type="ECO:0000256" key="8">
    <source>
        <dbReference type="ARBA" id="ARBA00022848"/>
    </source>
</evidence>
<organism evidence="15 16">
    <name type="scientific">Aphis craccivora</name>
    <name type="common">Cowpea aphid</name>
    <dbReference type="NCBI Taxonomy" id="307492"/>
    <lineage>
        <taxon>Eukaryota</taxon>
        <taxon>Metazoa</taxon>
        <taxon>Ecdysozoa</taxon>
        <taxon>Arthropoda</taxon>
        <taxon>Hexapoda</taxon>
        <taxon>Insecta</taxon>
        <taxon>Pterygota</taxon>
        <taxon>Neoptera</taxon>
        <taxon>Paraneoptera</taxon>
        <taxon>Hemiptera</taxon>
        <taxon>Sternorrhyncha</taxon>
        <taxon>Aphidomorpha</taxon>
        <taxon>Aphidoidea</taxon>
        <taxon>Aphididae</taxon>
        <taxon>Aphidini</taxon>
        <taxon>Aphis</taxon>
        <taxon>Aphis</taxon>
    </lineage>
</organism>
<evidence type="ECO:0000256" key="13">
    <source>
        <dbReference type="PIRSR" id="PIRSR602402-1"/>
    </source>
</evidence>
<keyword evidence="11 14" id="KW-0503">Monooxygenase</keyword>
<dbReference type="PROSITE" id="PS00086">
    <property type="entry name" value="CYTOCHROME_P450"/>
    <property type="match status" value="1"/>
</dbReference>
<evidence type="ECO:0000256" key="3">
    <source>
        <dbReference type="ARBA" id="ARBA00004406"/>
    </source>
</evidence>
<sequence>LTGHKYGGLFQMRTPYLMIRDPELINDVLIKEFSSFPNRGIYSDFSANPLSNNLFFMENPQWKTIRSKLTPAFTSGKLKIMFNQIKECGDVLMKNIDNILRENNNEIEERDFLGNYSTDVIGTCAFGLKLNTISDNKSAFRKAIFTPSLSALFRELCLLITPALLKIINVNDFPKEATDFFHAVFKETITYRQENKIVRNDLVDYLLRARNDLVLNPDLPKHEKFTETQIVANAFAMFAAGFETVSSTYPSLIALFRKSSQTYQVLNDSLIIEKGQKIIIPVYALHYDKQYYTNPDKFIPERFSPEEKAKLPSGVYLPFGDGPRMCLGKRFAEMEMKLAIVEMLTKLEVFPCAKTEIPLTYSNKVSNNLSLMPKNGVWLTFKKIN</sequence>
<dbReference type="GO" id="GO:0005506">
    <property type="term" value="F:iron ion binding"/>
    <property type="evidence" value="ECO:0007669"/>
    <property type="project" value="InterPro"/>
</dbReference>
<dbReference type="EMBL" id="VUJU01000632">
    <property type="protein sequence ID" value="KAF0769200.1"/>
    <property type="molecule type" value="Genomic_DNA"/>
</dbReference>
<dbReference type="Proteomes" id="UP000478052">
    <property type="component" value="Unassembled WGS sequence"/>
</dbReference>
<reference evidence="15 16" key="1">
    <citation type="submission" date="2019-08" db="EMBL/GenBank/DDBJ databases">
        <title>Whole genome of Aphis craccivora.</title>
        <authorList>
            <person name="Voronova N.V."/>
            <person name="Shulinski R.S."/>
            <person name="Bandarenka Y.V."/>
            <person name="Zhorov D.G."/>
            <person name="Warner D."/>
        </authorList>
    </citation>
    <scope>NUCLEOTIDE SEQUENCE [LARGE SCALE GENOMIC DNA]</scope>
    <source>
        <strain evidence="15">180601</strain>
        <tissue evidence="15">Whole Body</tissue>
    </source>
</reference>
<dbReference type="GO" id="GO:0005789">
    <property type="term" value="C:endoplasmic reticulum membrane"/>
    <property type="evidence" value="ECO:0007669"/>
    <property type="project" value="UniProtKB-SubCell"/>
</dbReference>
<comment type="caution">
    <text evidence="15">The sequence shown here is derived from an EMBL/GenBank/DDBJ whole genome shotgun (WGS) entry which is preliminary data.</text>
</comment>
<keyword evidence="9 14" id="KW-0560">Oxidoreductase</keyword>
<feature type="non-terminal residue" evidence="15">
    <location>
        <position position="1"/>
    </location>
</feature>
<evidence type="ECO:0000313" key="16">
    <source>
        <dbReference type="Proteomes" id="UP000478052"/>
    </source>
</evidence>
<evidence type="ECO:0000256" key="10">
    <source>
        <dbReference type="ARBA" id="ARBA00023004"/>
    </source>
</evidence>
<protein>
    <submittedName>
        <fullName evidence="15">Putative cytochrome P450 6a13</fullName>
    </submittedName>
</protein>
<evidence type="ECO:0000256" key="6">
    <source>
        <dbReference type="ARBA" id="ARBA00022723"/>
    </source>
</evidence>
<dbReference type="GO" id="GO:0016705">
    <property type="term" value="F:oxidoreductase activity, acting on paired donors, with incorporation or reduction of molecular oxygen"/>
    <property type="evidence" value="ECO:0007669"/>
    <property type="project" value="InterPro"/>
</dbReference>
<dbReference type="PANTHER" id="PTHR24292:SF54">
    <property type="entry name" value="CYP9F3-RELATED"/>
    <property type="match status" value="1"/>
</dbReference>
<dbReference type="InterPro" id="IPR001128">
    <property type="entry name" value="Cyt_P450"/>
</dbReference>
<keyword evidence="6 13" id="KW-0479">Metal-binding</keyword>
<dbReference type="InterPro" id="IPR017972">
    <property type="entry name" value="Cyt_P450_CS"/>
</dbReference>
<accession>A0A6G0ZFF5</accession>
<dbReference type="Pfam" id="PF00067">
    <property type="entry name" value="p450"/>
    <property type="match status" value="2"/>
</dbReference>
<keyword evidence="10 13" id="KW-0408">Iron</keyword>
<dbReference type="InterPro" id="IPR050476">
    <property type="entry name" value="Insect_CytP450_Detox"/>
</dbReference>
<evidence type="ECO:0000256" key="14">
    <source>
        <dbReference type="RuleBase" id="RU000461"/>
    </source>
</evidence>
<name>A0A6G0ZFF5_APHCR</name>
<evidence type="ECO:0000256" key="9">
    <source>
        <dbReference type="ARBA" id="ARBA00023002"/>
    </source>
</evidence>